<dbReference type="Pfam" id="PF00307">
    <property type="entry name" value="CH"/>
    <property type="match status" value="1"/>
</dbReference>
<feature type="non-terminal residue" evidence="1">
    <location>
        <position position="1"/>
    </location>
</feature>
<accession>A0A7R8WZY7</accession>
<gene>
    <name evidence="1" type="ORF">CTOB1V02_LOCUS15880</name>
</gene>
<evidence type="ECO:0000313" key="1">
    <source>
        <dbReference type="EMBL" id="CAD7238065.1"/>
    </source>
</evidence>
<dbReference type="OrthoDB" id="18740at2759"/>
<dbReference type="InterPro" id="IPR001589">
    <property type="entry name" value="Actinin_actin-bd_CS"/>
</dbReference>
<dbReference type="InterPro" id="IPR001715">
    <property type="entry name" value="CH_dom"/>
</dbReference>
<sequence>QVRLVGISAEGIVDGNLKLTLGLVWSVISHWQMEAVTREMQGNVNTNNLEKTILAWCRYSTVDYEGVDIRDFTNSWVDGLALCAILNRWCPDALDFKMAASMEPLQRLDYAFSVASRELNVTRLLDPEGEIPSD</sequence>
<dbReference type="SUPFAM" id="SSF47576">
    <property type="entry name" value="Calponin-homology domain, CH-domain"/>
    <property type="match status" value="1"/>
</dbReference>
<proteinExistence type="predicted"/>
<reference evidence="1" key="1">
    <citation type="submission" date="2020-11" db="EMBL/GenBank/DDBJ databases">
        <authorList>
            <person name="Tran Van P."/>
        </authorList>
    </citation>
    <scope>NUCLEOTIDE SEQUENCE</scope>
</reference>
<dbReference type="InterPro" id="IPR036872">
    <property type="entry name" value="CH_dom_sf"/>
</dbReference>
<dbReference type="PROSITE" id="PS00020">
    <property type="entry name" value="ACTININ_2"/>
    <property type="match status" value="1"/>
</dbReference>
<organism evidence="1">
    <name type="scientific">Cyprideis torosa</name>
    <dbReference type="NCBI Taxonomy" id="163714"/>
    <lineage>
        <taxon>Eukaryota</taxon>
        <taxon>Metazoa</taxon>
        <taxon>Ecdysozoa</taxon>
        <taxon>Arthropoda</taxon>
        <taxon>Crustacea</taxon>
        <taxon>Oligostraca</taxon>
        <taxon>Ostracoda</taxon>
        <taxon>Podocopa</taxon>
        <taxon>Podocopida</taxon>
        <taxon>Cytherocopina</taxon>
        <taxon>Cytheroidea</taxon>
        <taxon>Cytherideidae</taxon>
        <taxon>Cyprideis</taxon>
    </lineage>
</organism>
<dbReference type="Gene3D" id="1.10.418.10">
    <property type="entry name" value="Calponin-like domain"/>
    <property type="match status" value="2"/>
</dbReference>
<dbReference type="AlphaFoldDB" id="A0A7R8WZY7"/>
<protein>
    <submittedName>
        <fullName evidence="1">Uncharacterized protein</fullName>
    </submittedName>
</protein>
<dbReference type="EMBL" id="OB695581">
    <property type="protein sequence ID" value="CAD7238065.1"/>
    <property type="molecule type" value="Genomic_DNA"/>
</dbReference>
<dbReference type="PROSITE" id="PS50021">
    <property type="entry name" value="CH"/>
    <property type="match status" value="1"/>
</dbReference>
<dbReference type="PANTHER" id="PTHR11915">
    <property type="entry name" value="SPECTRIN/FILAMIN RELATED CYTOSKELETAL PROTEIN"/>
    <property type="match status" value="1"/>
</dbReference>
<name>A0A7R8WZY7_9CRUS</name>